<name>A0ABU0JJA7_9HYPH</name>
<dbReference type="Gene3D" id="3.40.50.850">
    <property type="entry name" value="Isochorismatase-like"/>
    <property type="match status" value="1"/>
</dbReference>
<evidence type="ECO:0000313" key="4">
    <source>
        <dbReference type="Proteomes" id="UP001242480"/>
    </source>
</evidence>
<sequence length="227" mass="24924">MPDAPALPPRSTVVLSIDLQNEYRAACIYPVEDYDRILANASAVIAAARAGGVPVIHVQAWVGEEDRQHYPLLEASLTDDLRSAVAGSDGAGICEEVAPLEGETVIRKRWPSAFHDTDLDERLRRLGAENIVTVGVWTDSCVRASVFDAVFRSYRVWLVKEACGSRTDAMHRTAMLDMANRLYGGGVLRTGEALKALRGQPHAAWRCSRPIEFPYTLATIDGLYDVL</sequence>
<dbReference type="PANTHER" id="PTHR43540">
    <property type="entry name" value="PEROXYUREIDOACRYLATE/UREIDOACRYLATE AMIDOHYDROLASE-RELATED"/>
    <property type="match status" value="1"/>
</dbReference>
<accession>A0ABU0JJA7</accession>
<dbReference type="InterPro" id="IPR000868">
    <property type="entry name" value="Isochorismatase-like_dom"/>
</dbReference>
<gene>
    <name evidence="3" type="ORF">QO011_007403</name>
</gene>
<comment type="caution">
    <text evidence="3">The sequence shown here is derived from an EMBL/GenBank/DDBJ whole genome shotgun (WGS) entry which is preliminary data.</text>
</comment>
<dbReference type="InterPro" id="IPR050272">
    <property type="entry name" value="Isochorismatase-like_hydrls"/>
</dbReference>
<proteinExistence type="predicted"/>
<evidence type="ECO:0000256" key="1">
    <source>
        <dbReference type="ARBA" id="ARBA00022801"/>
    </source>
</evidence>
<organism evidence="3 4">
    <name type="scientific">Labrys wisconsinensis</name>
    <dbReference type="NCBI Taxonomy" id="425677"/>
    <lineage>
        <taxon>Bacteria</taxon>
        <taxon>Pseudomonadati</taxon>
        <taxon>Pseudomonadota</taxon>
        <taxon>Alphaproteobacteria</taxon>
        <taxon>Hyphomicrobiales</taxon>
        <taxon>Xanthobacteraceae</taxon>
        <taxon>Labrys</taxon>
    </lineage>
</organism>
<dbReference type="InterPro" id="IPR036380">
    <property type="entry name" value="Isochorismatase-like_sf"/>
</dbReference>
<dbReference type="Proteomes" id="UP001242480">
    <property type="component" value="Unassembled WGS sequence"/>
</dbReference>
<evidence type="ECO:0000259" key="2">
    <source>
        <dbReference type="Pfam" id="PF00857"/>
    </source>
</evidence>
<dbReference type="EMBL" id="JAUSVX010000022">
    <property type="protein sequence ID" value="MDQ0474363.1"/>
    <property type="molecule type" value="Genomic_DNA"/>
</dbReference>
<feature type="domain" description="Isochorismatase-like" evidence="2">
    <location>
        <begin position="12"/>
        <end position="182"/>
    </location>
</feature>
<dbReference type="CDD" id="cd00431">
    <property type="entry name" value="cysteine_hydrolases"/>
    <property type="match status" value="1"/>
</dbReference>
<protein>
    <submittedName>
        <fullName evidence="3">Nicotinamidase-related amidase</fullName>
    </submittedName>
</protein>
<dbReference type="RefSeq" id="WP_307283858.1">
    <property type="nucleotide sequence ID" value="NZ_JAUSVX010000022.1"/>
</dbReference>
<keyword evidence="4" id="KW-1185">Reference proteome</keyword>
<keyword evidence="1" id="KW-0378">Hydrolase</keyword>
<reference evidence="3 4" key="1">
    <citation type="submission" date="2023-07" db="EMBL/GenBank/DDBJ databases">
        <title>Genomic Encyclopedia of Type Strains, Phase IV (KMG-IV): sequencing the most valuable type-strain genomes for metagenomic binning, comparative biology and taxonomic classification.</title>
        <authorList>
            <person name="Goeker M."/>
        </authorList>
    </citation>
    <scope>NUCLEOTIDE SEQUENCE [LARGE SCALE GENOMIC DNA]</scope>
    <source>
        <strain evidence="3 4">DSM 19619</strain>
    </source>
</reference>
<dbReference type="Pfam" id="PF00857">
    <property type="entry name" value="Isochorismatase"/>
    <property type="match status" value="1"/>
</dbReference>
<dbReference type="SUPFAM" id="SSF52499">
    <property type="entry name" value="Isochorismatase-like hydrolases"/>
    <property type="match status" value="1"/>
</dbReference>
<evidence type="ECO:0000313" key="3">
    <source>
        <dbReference type="EMBL" id="MDQ0474363.1"/>
    </source>
</evidence>